<dbReference type="AlphaFoldDB" id="A0A401NKF9"/>
<dbReference type="PANTHER" id="PTHR11486">
    <property type="entry name" value="FIBROBLAST GROWTH FACTOR"/>
    <property type="match status" value="1"/>
</dbReference>
<name>A0A401NKF9_SCYTO</name>
<feature type="transmembrane region" description="Helical" evidence="4">
    <location>
        <begin position="12"/>
        <end position="31"/>
    </location>
</feature>
<dbReference type="InterPro" id="IPR008996">
    <property type="entry name" value="IL1/FGF"/>
</dbReference>
<keyword evidence="4" id="KW-0472">Membrane</keyword>
<dbReference type="PROSITE" id="PS00247">
    <property type="entry name" value="HBGF_FGF"/>
    <property type="match status" value="1"/>
</dbReference>
<dbReference type="PRINTS" id="PR00262">
    <property type="entry name" value="IL1HBGF"/>
</dbReference>
<keyword evidence="2" id="KW-0339">Growth factor</keyword>
<dbReference type="Pfam" id="PF00167">
    <property type="entry name" value="FGF"/>
    <property type="match status" value="1"/>
</dbReference>
<dbReference type="Proteomes" id="UP000288216">
    <property type="component" value="Unassembled WGS sequence"/>
</dbReference>
<dbReference type="STRING" id="75743.A0A401NKF9"/>
<evidence type="ECO:0000256" key="2">
    <source>
        <dbReference type="ARBA" id="ARBA00023030"/>
    </source>
</evidence>
<evidence type="ECO:0000256" key="3">
    <source>
        <dbReference type="RuleBase" id="RU049442"/>
    </source>
</evidence>
<comment type="caution">
    <text evidence="5">The sequence shown here is derived from an EMBL/GenBank/DDBJ whole genome shotgun (WGS) entry which is preliminary data.</text>
</comment>
<dbReference type="FunFam" id="2.80.10.50:FF:000004">
    <property type="entry name" value="Fibroblast growth factor"/>
    <property type="match status" value="1"/>
</dbReference>
<keyword evidence="4" id="KW-0812">Transmembrane</keyword>
<keyword evidence="6" id="KW-1185">Reference proteome</keyword>
<dbReference type="OrthoDB" id="5987799at2759"/>
<dbReference type="EMBL" id="BFAA01002476">
    <property type="protein sequence ID" value="GCB61366.1"/>
    <property type="molecule type" value="Genomic_DNA"/>
</dbReference>
<evidence type="ECO:0000313" key="5">
    <source>
        <dbReference type="EMBL" id="GCB61366.1"/>
    </source>
</evidence>
<gene>
    <name evidence="5" type="ORF">scyTo_0007040</name>
</gene>
<comment type="similarity">
    <text evidence="1 3">Belongs to the heparin-binding growth factors family.</text>
</comment>
<dbReference type="CDD" id="cd23320">
    <property type="entry name" value="beta-trefoil_FGF10"/>
    <property type="match status" value="1"/>
</dbReference>
<sequence>MWKWILTKGASAFTYLVYVVLLFLICSSSVACNDISRDMLSPNITSSSSSLGRHVRSYKYLEGDVRWRKLFSFTKYFFKIDRNGKVGGTKKENCPFSILKITSVEVGVVAIKAINSNYYLAMNKRGKIYGSKEFNNDCKLKERIEENGYNTYASMKWKHNERQMFVALNGKGSPRRGHKARRKHPSAHFLPIVVRHDVSIISE</sequence>
<reference evidence="5 6" key="1">
    <citation type="journal article" date="2018" name="Nat. Ecol. Evol.">
        <title>Shark genomes provide insights into elasmobranch evolution and the origin of vertebrates.</title>
        <authorList>
            <person name="Hara Y"/>
            <person name="Yamaguchi K"/>
            <person name="Onimaru K"/>
            <person name="Kadota M"/>
            <person name="Koyanagi M"/>
            <person name="Keeley SD"/>
            <person name="Tatsumi K"/>
            <person name="Tanaka K"/>
            <person name="Motone F"/>
            <person name="Kageyama Y"/>
            <person name="Nozu R"/>
            <person name="Adachi N"/>
            <person name="Nishimura O"/>
            <person name="Nakagawa R"/>
            <person name="Tanegashima C"/>
            <person name="Kiyatake I"/>
            <person name="Matsumoto R"/>
            <person name="Murakumo K"/>
            <person name="Nishida K"/>
            <person name="Terakita A"/>
            <person name="Kuratani S"/>
            <person name="Sato K"/>
            <person name="Hyodo S Kuraku.S."/>
        </authorList>
    </citation>
    <scope>NUCLEOTIDE SEQUENCE [LARGE SCALE GENOMIC DNA]</scope>
</reference>
<evidence type="ECO:0000256" key="4">
    <source>
        <dbReference type="SAM" id="Phobius"/>
    </source>
</evidence>
<keyword evidence="4" id="KW-1133">Transmembrane helix</keyword>
<accession>A0A401NKF9</accession>
<organism evidence="5 6">
    <name type="scientific">Scyliorhinus torazame</name>
    <name type="common">Cloudy catshark</name>
    <name type="synonym">Catulus torazame</name>
    <dbReference type="NCBI Taxonomy" id="75743"/>
    <lineage>
        <taxon>Eukaryota</taxon>
        <taxon>Metazoa</taxon>
        <taxon>Chordata</taxon>
        <taxon>Craniata</taxon>
        <taxon>Vertebrata</taxon>
        <taxon>Chondrichthyes</taxon>
        <taxon>Elasmobranchii</taxon>
        <taxon>Galeomorphii</taxon>
        <taxon>Galeoidea</taxon>
        <taxon>Carcharhiniformes</taxon>
        <taxon>Scyliorhinidae</taxon>
        <taxon>Scyliorhinus</taxon>
    </lineage>
</organism>
<dbReference type="OMA" id="RNYGVNC"/>
<dbReference type="SUPFAM" id="SSF50353">
    <property type="entry name" value="Cytokine"/>
    <property type="match status" value="1"/>
</dbReference>
<evidence type="ECO:0000313" key="6">
    <source>
        <dbReference type="Proteomes" id="UP000288216"/>
    </source>
</evidence>
<dbReference type="Gene3D" id="2.80.10.50">
    <property type="match status" value="1"/>
</dbReference>
<proteinExistence type="inferred from homology"/>
<evidence type="ECO:0000256" key="1">
    <source>
        <dbReference type="ARBA" id="ARBA00007936"/>
    </source>
</evidence>
<protein>
    <recommendedName>
        <fullName evidence="3">Fibroblast growth factor</fullName>
        <shortName evidence="3">FGF</shortName>
    </recommendedName>
</protein>
<dbReference type="PROSITE" id="PS51257">
    <property type="entry name" value="PROKAR_LIPOPROTEIN"/>
    <property type="match status" value="1"/>
</dbReference>
<dbReference type="InterPro" id="IPR002209">
    <property type="entry name" value="Fibroblast_GF_fam"/>
</dbReference>
<dbReference type="SMART" id="SM00442">
    <property type="entry name" value="FGF"/>
    <property type="match status" value="1"/>
</dbReference>
<dbReference type="GO" id="GO:0008083">
    <property type="term" value="F:growth factor activity"/>
    <property type="evidence" value="ECO:0007669"/>
    <property type="project" value="UniProtKB-KW"/>
</dbReference>
<dbReference type="PRINTS" id="PR00263">
    <property type="entry name" value="HBGFFGF"/>
</dbReference>